<gene>
    <name evidence="9" type="ORF">HGO97_022815</name>
</gene>
<dbReference type="EC" id="2.1.1.72" evidence="2"/>
<dbReference type="Pfam" id="PF22837">
    <property type="entry name" value="M_Eco57I_C"/>
    <property type="match status" value="1"/>
</dbReference>
<evidence type="ECO:0000256" key="1">
    <source>
        <dbReference type="ARBA" id="ARBA00006594"/>
    </source>
</evidence>
<evidence type="ECO:0000256" key="4">
    <source>
        <dbReference type="ARBA" id="ARBA00022679"/>
    </source>
</evidence>
<dbReference type="PANTHER" id="PTHR33841:SF5">
    <property type="entry name" value="DNA METHYLASE (MODIFICATION METHYLASE) (METHYLTRANSFERASE)-RELATED"/>
    <property type="match status" value="1"/>
</dbReference>
<dbReference type="PANTHER" id="PTHR33841">
    <property type="entry name" value="DNA METHYLTRANSFERASE YEEA-RELATED"/>
    <property type="match status" value="1"/>
</dbReference>
<dbReference type="Pfam" id="PF07669">
    <property type="entry name" value="Eco57I"/>
    <property type="match status" value="1"/>
</dbReference>
<evidence type="ECO:0000313" key="10">
    <source>
        <dbReference type="Proteomes" id="UP000723714"/>
    </source>
</evidence>
<feature type="domain" description="Type II methyltransferase M.TaqI-like" evidence="7">
    <location>
        <begin position="92"/>
        <end position="210"/>
    </location>
</feature>
<dbReference type="InterPro" id="IPR002052">
    <property type="entry name" value="DNA_methylase_N6_adenine_CS"/>
</dbReference>
<dbReference type="CDD" id="cd02440">
    <property type="entry name" value="AdoMet_MTases"/>
    <property type="match status" value="1"/>
</dbReference>
<dbReference type="GO" id="GO:0008168">
    <property type="term" value="F:methyltransferase activity"/>
    <property type="evidence" value="ECO:0007669"/>
    <property type="project" value="UniProtKB-KW"/>
</dbReference>
<keyword evidence="5" id="KW-0949">S-adenosyl-L-methionine</keyword>
<comment type="catalytic activity">
    <reaction evidence="6">
        <text>a 2'-deoxyadenosine in DNA + S-adenosyl-L-methionine = an N(6)-methyl-2'-deoxyadenosine in DNA + S-adenosyl-L-homocysteine + H(+)</text>
        <dbReference type="Rhea" id="RHEA:15197"/>
        <dbReference type="Rhea" id="RHEA-COMP:12418"/>
        <dbReference type="Rhea" id="RHEA-COMP:12419"/>
        <dbReference type="ChEBI" id="CHEBI:15378"/>
        <dbReference type="ChEBI" id="CHEBI:57856"/>
        <dbReference type="ChEBI" id="CHEBI:59789"/>
        <dbReference type="ChEBI" id="CHEBI:90615"/>
        <dbReference type="ChEBI" id="CHEBI:90616"/>
        <dbReference type="EC" id="2.1.1.72"/>
    </reaction>
</comment>
<dbReference type="RefSeq" id="WP_216245490.1">
    <property type="nucleotide sequence ID" value="NZ_JABACJ020000041.1"/>
</dbReference>
<comment type="similarity">
    <text evidence="1">Belongs to the N(4)/N(6)-methyltransferase family.</text>
</comment>
<reference evidence="9 10" key="1">
    <citation type="submission" date="2021-06" db="EMBL/GenBank/DDBJ databases">
        <title>Faecalicatena sp. nov. isolated from porcine feces.</title>
        <authorList>
            <person name="Oh B.S."/>
            <person name="Lee J.H."/>
        </authorList>
    </citation>
    <scope>NUCLEOTIDE SEQUENCE [LARGE SCALE GENOMIC DNA]</scope>
    <source>
        <strain evidence="9 10">AGMB00832</strain>
    </source>
</reference>
<evidence type="ECO:0000256" key="6">
    <source>
        <dbReference type="ARBA" id="ARBA00047942"/>
    </source>
</evidence>
<evidence type="ECO:0000256" key="5">
    <source>
        <dbReference type="ARBA" id="ARBA00022691"/>
    </source>
</evidence>
<keyword evidence="3 9" id="KW-0489">Methyltransferase</keyword>
<evidence type="ECO:0000256" key="3">
    <source>
        <dbReference type="ARBA" id="ARBA00022603"/>
    </source>
</evidence>
<feature type="domain" description="Type II methyltransferase M.Eco57I C-terminal" evidence="8">
    <location>
        <begin position="261"/>
        <end position="520"/>
    </location>
</feature>
<accession>A0ABS6DB04</accession>
<dbReference type="GO" id="GO:0032259">
    <property type="term" value="P:methylation"/>
    <property type="evidence" value="ECO:0007669"/>
    <property type="project" value="UniProtKB-KW"/>
</dbReference>
<evidence type="ECO:0000313" key="9">
    <source>
        <dbReference type="EMBL" id="MBU3878631.1"/>
    </source>
</evidence>
<evidence type="ECO:0000256" key="2">
    <source>
        <dbReference type="ARBA" id="ARBA00011900"/>
    </source>
</evidence>
<sequence>MKLREHSSEQKLRGAYYTPLPLAEMMIGLFRDDPAIRTVLEPSCGDGVFVDGLIRTGAIGQIEAVTAIEIDEAEALKVSKKVSAGMLPKDENQEKVTVLNQDFFEFYQMNKENRYDLILGNPPYIRYQYLSEEQRESMSAILTSHGMKANKLVNTWVGFLVACVQMLSDNGRIVFVIPAEIMQVAYAQDLRLFLADSLSRITLITFEELVFPDIEQEIVVFIGEKGGDEKGIRIVELSNLSDLEEFDLQANEFQKMQHVHEKWTKYFTNKKENELIRDIRSYERFRKLSDIAVINVGITTGNNKYFSVDQKTVDQFELAGTVRPLIGRSSHAHSVYFREKDWKENVEAGKAAYLIDFPDIPYKDYPKKYKKYIRQGEKAGEHTGYKCSIRERWYRIPSIWVPDAFFLRRNNLYPKFVLNCCDAVSTDTMHRIKFKEGIEPERIALSYYNSISFAFTEICGRSYGGGVLEILPGEVGEIMVPDLDNVPLEKVKETLKQVDQIIRKDEDIEQALDLVDENILVTEVGVSKETCENARKIWKKLQLRRLKRS</sequence>
<name>A0ABS6DB04_9FIRM</name>
<protein>
    <recommendedName>
        <fullName evidence="2">site-specific DNA-methyltransferase (adenine-specific)</fullName>
        <ecNumber evidence="2">2.1.1.72</ecNumber>
    </recommendedName>
</protein>
<organism evidence="9 10">
    <name type="scientific">Faecalicatena faecalis</name>
    <dbReference type="NCBI Taxonomy" id="2726362"/>
    <lineage>
        <taxon>Bacteria</taxon>
        <taxon>Bacillati</taxon>
        <taxon>Bacillota</taxon>
        <taxon>Clostridia</taxon>
        <taxon>Lachnospirales</taxon>
        <taxon>Lachnospiraceae</taxon>
        <taxon>Faecalicatena</taxon>
    </lineage>
</organism>
<dbReference type="EMBL" id="JABACJ020000041">
    <property type="protein sequence ID" value="MBU3878631.1"/>
    <property type="molecule type" value="Genomic_DNA"/>
</dbReference>
<dbReference type="InterPro" id="IPR054520">
    <property type="entry name" value="M_Eco57I_C"/>
</dbReference>
<comment type="caution">
    <text evidence="9">The sequence shown here is derived from an EMBL/GenBank/DDBJ whole genome shotgun (WGS) entry which is preliminary data.</text>
</comment>
<dbReference type="InterPro" id="IPR011639">
    <property type="entry name" value="MethylTrfase_TaqI-like_dom"/>
</dbReference>
<keyword evidence="10" id="KW-1185">Reference proteome</keyword>
<evidence type="ECO:0000259" key="8">
    <source>
        <dbReference type="Pfam" id="PF22837"/>
    </source>
</evidence>
<proteinExistence type="inferred from homology"/>
<keyword evidence="4" id="KW-0808">Transferase</keyword>
<evidence type="ECO:0000259" key="7">
    <source>
        <dbReference type="Pfam" id="PF07669"/>
    </source>
</evidence>
<dbReference type="PROSITE" id="PS00092">
    <property type="entry name" value="N6_MTASE"/>
    <property type="match status" value="1"/>
</dbReference>
<dbReference type="InterPro" id="IPR050953">
    <property type="entry name" value="N4_N6_ade-DNA_methylase"/>
</dbReference>
<dbReference type="Proteomes" id="UP000723714">
    <property type="component" value="Unassembled WGS sequence"/>
</dbReference>